<sequence length="328" mass="33998">MNRYLRQNAVPGYGGDVQAKLAAAHVVVIGAGGLAAPVLPYLAGAGIGHVTIVDPDHVELSNLHRQVHFREEDIGQPKAKAAARHLLALNSGIRISPVVARLDPSNAGAFIGGASLILDCADSFAASYTLSDACHSLARPLISASVIGTEGYAGGFCGGSPSLRAVFPDLPDTWGTCAESGVLGPVVGMIGALQAQMALAALAGAAPSPLGQLVTLDARTYRYGGFRFDGAPEPDTAFRFIAPGTLQDRDWIIDLRRPDEGPLAAPRARRAGVQELTDMTPPDGARAVLACRSGLRAWQAASRLAAHWHGEIALVALGDTTHTGGDPE</sequence>
<dbReference type="InterPro" id="IPR000594">
    <property type="entry name" value="ThiF_NAD_FAD-bd"/>
</dbReference>
<feature type="domain" description="THIF-type NAD/FAD binding fold" evidence="1">
    <location>
        <begin position="4"/>
        <end position="224"/>
    </location>
</feature>
<dbReference type="GO" id="GO:0008146">
    <property type="term" value="F:sulfotransferase activity"/>
    <property type="evidence" value="ECO:0007669"/>
    <property type="project" value="TreeGrafter"/>
</dbReference>
<dbReference type="Proteomes" id="UP000198796">
    <property type="component" value="Unassembled WGS sequence"/>
</dbReference>
<dbReference type="CDD" id="cd00757">
    <property type="entry name" value="ThiF_MoeB_HesA_family"/>
    <property type="match status" value="1"/>
</dbReference>
<dbReference type="GO" id="GO:0005829">
    <property type="term" value="C:cytosol"/>
    <property type="evidence" value="ECO:0007669"/>
    <property type="project" value="TreeGrafter"/>
</dbReference>
<dbReference type="InterPro" id="IPR045886">
    <property type="entry name" value="ThiF/MoeB/HesA"/>
</dbReference>
<organism evidence="2 3">
    <name type="scientific">Poseidonocella pacifica</name>
    <dbReference type="NCBI Taxonomy" id="871651"/>
    <lineage>
        <taxon>Bacteria</taxon>
        <taxon>Pseudomonadati</taxon>
        <taxon>Pseudomonadota</taxon>
        <taxon>Alphaproteobacteria</taxon>
        <taxon>Rhodobacterales</taxon>
        <taxon>Roseobacteraceae</taxon>
        <taxon>Poseidonocella</taxon>
    </lineage>
</organism>
<proteinExistence type="predicted"/>
<dbReference type="AlphaFoldDB" id="A0A1I0YFY3"/>
<keyword evidence="2" id="KW-0808">Transferase</keyword>
<evidence type="ECO:0000313" key="3">
    <source>
        <dbReference type="Proteomes" id="UP000198796"/>
    </source>
</evidence>
<dbReference type="Gene3D" id="3.40.50.720">
    <property type="entry name" value="NAD(P)-binding Rossmann-like Domain"/>
    <property type="match status" value="1"/>
</dbReference>
<evidence type="ECO:0000259" key="1">
    <source>
        <dbReference type="Pfam" id="PF00899"/>
    </source>
</evidence>
<dbReference type="GO" id="GO:0016779">
    <property type="term" value="F:nucleotidyltransferase activity"/>
    <property type="evidence" value="ECO:0007669"/>
    <property type="project" value="UniProtKB-KW"/>
</dbReference>
<evidence type="ECO:0000313" key="2">
    <source>
        <dbReference type="EMBL" id="SFB11420.1"/>
    </source>
</evidence>
<dbReference type="GO" id="GO:0008641">
    <property type="term" value="F:ubiquitin-like modifier activating enzyme activity"/>
    <property type="evidence" value="ECO:0007669"/>
    <property type="project" value="InterPro"/>
</dbReference>
<protein>
    <submittedName>
        <fullName evidence="2">Molybdopterin or thiamine biosynthesis adenylyltransferase</fullName>
    </submittedName>
</protein>
<keyword evidence="3" id="KW-1185">Reference proteome</keyword>
<dbReference type="PANTHER" id="PTHR10953:SF240">
    <property type="entry name" value="SULFUR CARRIER PROTEIN THIS ADENYLYLTRANSFERASE"/>
    <property type="match status" value="1"/>
</dbReference>
<dbReference type="PANTHER" id="PTHR10953">
    <property type="entry name" value="UBIQUITIN-ACTIVATING ENZYME E1"/>
    <property type="match status" value="1"/>
</dbReference>
<dbReference type="Pfam" id="PF00899">
    <property type="entry name" value="ThiF"/>
    <property type="match status" value="1"/>
</dbReference>
<name>A0A1I0YFY3_9RHOB</name>
<dbReference type="EMBL" id="FOJU01000005">
    <property type="protein sequence ID" value="SFB11420.1"/>
    <property type="molecule type" value="Genomic_DNA"/>
</dbReference>
<keyword evidence="2" id="KW-0548">Nucleotidyltransferase</keyword>
<dbReference type="SUPFAM" id="SSF69572">
    <property type="entry name" value="Activating enzymes of the ubiquitin-like proteins"/>
    <property type="match status" value="1"/>
</dbReference>
<reference evidence="2 3" key="1">
    <citation type="submission" date="2016-10" db="EMBL/GenBank/DDBJ databases">
        <authorList>
            <person name="de Groot N.N."/>
        </authorList>
    </citation>
    <scope>NUCLEOTIDE SEQUENCE [LARGE SCALE GENOMIC DNA]</scope>
    <source>
        <strain evidence="2 3">DSM 29316</strain>
    </source>
</reference>
<dbReference type="STRING" id="871651.SAMN05421688_2972"/>
<accession>A0A1I0YFY3</accession>
<dbReference type="RefSeq" id="WP_175501285.1">
    <property type="nucleotide sequence ID" value="NZ_FOJU01000005.1"/>
</dbReference>
<gene>
    <name evidence="2" type="ORF">SAMN05421688_2972</name>
</gene>
<dbReference type="GO" id="GO:0004792">
    <property type="term" value="F:thiosulfate-cyanide sulfurtransferase activity"/>
    <property type="evidence" value="ECO:0007669"/>
    <property type="project" value="TreeGrafter"/>
</dbReference>
<dbReference type="InterPro" id="IPR035985">
    <property type="entry name" value="Ubiquitin-activating_enz"/>
</dbReference>